<evidence type="ECO:0000313" key="7">
    <source>
        <dbReference type="Proteomes" id="UP000762586"/>
    </source>
</evidence>
<proteinExistence type="predicted"/>
<dbReference type="EMBL" id="JQOD01000002">
    <property type="protein sequence ID" value="KGA33933.1"/>
    <property type="molecule type" value="Genomic_DNA"/>
</dbReference>
<accession>A0A086EAF2</accession>
<dbReference type="Proteomes" id="UP000269351">
    <property type="component" value="Chromosome"/>
</dbReference>
<reference evidence="1 5" key="1">
    <citation type="submission" date="2014-08" db="EMBL/GenBank/DDBJ databases">
        <title>Genome sequences of NCPPB Pectobacterium isolates.</title>
        <authorList>
            <person name="Glover R.H."/>
            <person name="Sapp M."/>
            <person name="Elphinstone J."/>
        </authorList>
    </citation>
    <scope>NUCLEOTIDE SEQUENCE [LARGE SCALE GENOMIC DNA]</scope>
    <source>
        <strain evidence="1 5">LMG 21372</strain>
    </source>
</reference>
<dbReference type="STRING" id="180957.B5S52_10695"/>
<dbReference type="EMBL" id="JACGET010000013">
    <property type="protein sequence ID" value="MBN3107076.1"/>
    <property type="molecule type" value="Genomic_DNA"/>
</dbReference>
<dbReference type="Pfam" id="PF06266">
    <property type="entry name" value="HrpF"/>
    <property type="match status" value="1"/>
</dbReference>
<dbReference type="Proteomes" id="UP001269968">
    <property type="component" value="Unassembled WGS sequence"/>
</dbReference>
<reference evidence="3" key="4">
    <citation type="submission" date="2023-11" db="EMBL/GenBank/DDBJ databases">
        <title>Comparative genomics revealed phylogeny of phytopathogenic Pectobacterium aroidearum based on whole-genome sequencing and function of putative horizontal acquire islands in P. aroidearum PccS1.</title>
        <authorList>
            <person name="Fan J."/>
            <person name="Yang L."/>
        </authorList>
    </citation>
    <scope>NUCLEOTIDE SEQUENCE</scope>
    <source>
        <strain evidence="3">NJAU140</strain>
    </source>
</reference>
<dbReference type="GeneID" id="93390425"/>
<name>A0A086EAF2_9GAMM</name>
<keyword evidence="7" id="KW-1185">Reference proteome</keyword>
<dbReference type="Proteomes" id="UP000029435">
    <property type="component" value="Unassembled WGS sequence"/>
</dbReference>
<organism evidence="1 5">
    <name type="scientific">Pectobacterium brasiliense</name>
    <dbReference type="NCBI Taxonomy" id="180957"/>
    <lineage>
        <taxon>Bacteria</taxon>
        <taxon>Pseudomonadati</taxon>
        <taxon>Pseudomonadota</taxon>
        <taxon>Gammaproteobacteria</taxon>
        <taxon>Enterobacterales</taxon>
        <taxon>Pectobacteriaceae</taxon>
        <taxon>Pectobacterium</taxon>
    </lineage>
</organism>
<gene>
    <name evidence="4" type="ORF">F126LOC_009545</name>
    <name evidence="2" type="ORF">H4F48_13450</name>
    <name evidence="1" type="ORF">KU74_10645</name>
    <name evidence="3" type="ORF">SOV92_15845</name>
</gene>
<dbReference type="GO" id="GO:0016301">
    <property type="term" value="F:kinase activity"/>
    <property type="evidence" value="ECO:0007669"/>
    <property type="project" value="UniProtKB-KW"/>
</dbReference>
<dbReference type="KEGG" id="pbra:B5S52_10695"/>
<evidence type="ECO:0000313" key="2">
    <source>
        <dbReference type="EMBL" id="MBN3107076.1"/>
    </source>
</evidence>
<evidence type="ECO:0000313" key="1">
    <source>
        <dbReference type="EMBL" id="KGA33933.1"/>
    </source>
</evidence>
<evidence type="ECO:0000313" key="3">
    <source>
        <dbReference type="EMBL" id="MDY4379275.1"/>
    </source>
</evidence>
<reference evidence="2 7" key="2">
    <citation type="submission" date="2020-07" db="EMBL/GenBank/DDBJ databases">
        <title>A pangenomic view of the genus Pectobacterium provides insights into genome organization, phylogeny, and virulence.</title>
        <authorList>
            <person name="Jonkheer E."/>
            <person name="Brankovics B."/>
            <person name="Houwers I."/>
            <person name="Van Der Wolf J."/>
            <person name="Bonants P."/>
            <person name="Vreeburg R."/>
            <person name="Bollema R."/>
            <person name="De Haan J."/>
            <person name="Berke L."/>
            <person name="De Ridder D."/>
            <person name="Smit S."/>
            <person name="Van Der Lee T.A.J."/>
        </authorList>
    </citation>
    <scope>NUCLEOTIDE SEQUENCE [LARGE SCALE GENOMIC DNA]</scope>
    <source>
        <strain evidence="2 7">NAK:384</strain>
    </source>
</reference>
<dbReference type="EMBL" id="CP065031">
    <property type="protein sequence ID" value="QPK25992.1"/>
    <property type="molecule type" value="Genomic_DNA"/>
</dbReference>
<dbReference type="AlphaFoldDB" id="A0A086EAF2"/>
<evidence type="ECO:0000313" key="6">
    <source>
        <dbReference type="Proteomes" id="UP000269351"/>
    </source>
</evidence>
<evidence type="ECO:0000313" key="5">
    <source>
        <dbReference type="Proteomes" id="UP000029435"/>
    </source>
</evidence>
<evidence type="ECO:0000313" key="4">
    <source>
        <dbReference type="EMBL" id="QPK25992.1"/>
    </source>
</evidence>
<dbReference type="InterPro" id="IPR009371">
    <property type="entry name" value="T3SS_HrpF"/>
</dbReference>
<dbReference type="EMBL" id="JAXHOZ010000061">
    <property type="protein sequence ID" value="MDY4379275.1"/>
    <property type="molecule type" value="Genomic_DNA"/>
</dbReference>
<dbReference type="Proteomes" id="UP000762586">
    <property type="component" value="Unassembled WGS sequence"/>
</dbReference>
<reference evidence="4 6" key="3">
    <citation type="submission" date="2020-11" db="EMBL/GenBank/DDBJ databases">
        <title>Complete genome sequence of Pectobacterium brasiliense strain F126.</title>
        <authorList>
            <person name="Miroshnikov K."/>
            <person name="Vo T.N.H."/>
            <person name="Khodykina M.V."/>
            <person name="Kabanova A.P."/>
            <person name="Shneider M."/>
            <person name="Korzhenkov A."/>
            <person name="Toschakov S.V."/>
            <person name="Miroshnikov K.A."/>
            <person name="Ignatov A.N."/>
            <person name="Mikhailova Y.V."/>
            <person name="Shelenkov A."/>
            <person name="Yanushevich Y.G."/>
            <person name="Evseev P.V."/>
        </authorList>
    </citation>
    <scope>NUCLEOTIDE SEQUENCE [LARGE SCALE GENOMIC DNA]</scope>
    <source>
        <strain evidence="4 6">F126</strain>
    </source>
</reference>
<keyword evidence="1" id="KW-0808">Transferase</keyword>
<dbReference type="PATRIC" id="fig|180957.22.peg.2921"/>
<dbReference type="OrthoDB" id="6626770at2"/>
<dbReference type="RefSeq" id="WP_009112566.1">
    <property type="nucleotide sequence ID" value="NZ_BSWF01000006.1"/>
</dbReference>
<protein>
    <submittedName>
        <fullName evidence="1">Serine kinase</fullName>
    </submittedName>
    <submittedName>
        <fullName evidence="3">Type III secretion protein HrpF</fullName>
    </submittedName>
</protein>
<sequence length="74" mass="8039">MSLNPIQRRLDAHLVDSQQQLDDIALNVAEGGASQADSYAFFEASMDYSNASWAVGQLLSVKHGLAKAIINDFN</sequence>
<keyword evidence="1" id="KW-0418">Kinase</keyword>